<evidence type="ECO:0000313" key="8">
    <source>
        <dbReference type="EMBL" id="PIC43425.1"/>
    </source>
</evidence>
<evidence type="ECO:0000256" key="1">
    <source>
        <dbReference type="ARBA" id="ARBA00004141"/>
    </source>
</evidence>
<keyword evidence="9" id="KW-1185">Reference proteome</keyword>
<dbReference type="GO" id="GO:0016020">
    <property type="term" value="C:membrane"/>
    <property type="evidence" value="ECO:0007669"/>
    <property type="project" value="UniProtKB-SubCell"/>
</dbReference>
<evidence type="ECO:0000256" key="4">
    <source>
        <dbReference type="ARBA" id="ARBA00022989"/>
    </source>
</evidence>
<keyword evidence="5 6" id="KW-0472">Membrane</keyword>
<feature type="transmembrane region" description="Helical" evidence="6">
    <location>
        <begin position="276"/>
        <end position="297"/>
    </location>
</feature>
<evidence type="ECO:0000256" key="5">
    <source>
        <dbReference type="ARBA" id="ARBA00023136"/>
    </source>
</evidence>
<feature type="transmembrane region" description="Helical" evidence="6">
    <location>
        <begin position="107"/>
        <end position="133"/>
    </location>
</feature>
<dbReference type="AlphaFoldDB" id="A0A2G5UV18"/>
<keyword evidence="3 6" id="KW-0812">Transmembrane</keyword>
<proteinExistence type="inferred from homology"/>
<evidence type="ECO:0000256" key="3">
    <source>
        <dbReference type="ARBA" id="ARBA00022692"/>
    </source>
</evidence>
<evidence type="ECO:0000259" key="7">
    <source>
        <dbReference type="PROSITE" id="PS50262"/>
    </source>
</evidence>
<protein>
    <recommendedName>
        <fullName evidence="7">G-protein coupled receptors family 1 profile domain-containing protein</fullName>
    </recommendedName>
</protein>
<dbReference type="STRING" id="1611254.A0A2G5UV18"/>
<evidence type="ECO:0000256" key="2">
    <source>
        <dbReference type="ARBA" id="ARBA00009166"/>
    </source>
</evidence>
<keyword evidence="4 6" id="KW-1133">Transmembrane helix</keyword>
<dbReference type="PANTHER" id="PTHR22945">
    <property type="entry name" value="SERPENTINE RECEPTOR, CLASS D DELTA"/>
    <property type="match status" value="1"/>
</dbReference>
<dbReference type="EMBL" id="PDUG01000002">
    <property type="protein sequence ID" value="PIC43425.1"/>
    <property type="molecule type" value="Genomic_DNA"/>
</dbReference>
<dbReference type="SUPFAM" id="SSF81321">
    <property type="entry name" value="Family A G protein-coupled receptor-like"/>
    <property type="match status" value="1"/>
</dbReference>
<evidence type="ECO:0000313" key="9">
    <source>
        <dbReference type="Proteomes" id="UP000230233"/>
    </source>
</evidence>
<dbReference type="PANTHER" id="PTHR22945:SF23">
    <property type="entry name" value="SERPENTINE RECEPTOR CLASS DELTA-1-RELATED"/>
    <property type="match status" value="1"/>
</dbReference>
<reference evidence="9" key="1">
    <citation type="submission" date="2017-10" db="EMBL/GenBank/DDBJ databases">
        <title>Rapid genome shrinkage in a self-fertile nematode reveals novel sperm competition proteins.</title>
        <authorList>
            <person name="Yin D."/>
            <person name="Schwarz E.M."/>
            <person name="Thomas C.G."/>
            <person name="Felde R.L."/>
            <person name="Korf I.F."/>
            <person name="Cutter A.D."/>
            <person name="Schartner C.M."/>
            <person name="Ralston E.J."/>
            <person name="Meyer B.J."/>
            <person name="Haag E.S."/>
        </authorList>
    </citation>
    <scope>NUCLEOTIDE SEQUENCE [LARGE SCALE GENOMIC DNA]</scope>
    <source>
        <strain evidence="9">JU1422</strain>
    </source>
</reference>
<feature type="transmembrane region" description="Helical" evidence="6">
    <location>
        <begin position="145"/>
        <end position="168"/>
    </location>
</feature>
<organism evidence="8 9">
    <name type="scientific">Caenorhabditis nigoni</name>
    <dbReference type="NCBI Taxonomy" id="1611254"/>
    <lineage>
        <taxon>Eukaryota</taxon>
        <taxon>Metazoa</taxon>
        <taxon>Ecdysozoa</taxon>
        <taxon>Nematoda</taxon>
        <taxon>Chromadorea</taxon>
        <taxon>Rhabditida</taxon>
        <taxon>Rhabditina</taxon>
        <taxon>Rhabditomorpha</taxon>
        <taxon>Rhabditoidea</taxon>
        <taxon>Rhabditidae</taxon>
        <taxon>Peloderinae</taxon>
        <taxon>Caenorhabditis</taxon>
    </lineage>
</organism>
<dbReference type="PROSITE" id="PS50262">
    <property type="entry name" value="G_PROTEIN_RECEP_F1_2"/>
    <property type="match status" value="1"/>
</dbReference>
<accession>A0A2G5UV18</accession>
<comment type="similarity">
    <text evidence="2">Belongs to the nematode receptor-like protein srd family.</text>
</comment>
<evidence type="ECO:0000256" key="6">
    <source>
        <dbReference type="SAM" id="Phobius"/>
    </source>
</evidence>
<dbReference type="InterPro" id="IPR050920">
    <property type="entry name" value="Nematode_rcpt-like_delta"/>
</dbReference>
<dbReference type="Pfam" id="PF10317">
    <property type="entry name" value="7TM_GPCR_Srd"/>
    <property type="match status" value="1"/>
</dbReference>
<name>A0A2G5UV18_9PELO</name>
<gene>
    <name evidence="8" type="primary">Cni-srd-1</name>
    <name evidence="8" type="synonym">Cnig_chr_II.g4174</name>
    <name evidence="8" type="ORF">B9Z55_004174</name>
</gene>
<dbReference type="InterPro" id="IPR017452">
    <property type="entry name" value="GPCR_Rhodpsn_7TM"/>
</dbReference>
<sequence length="378" mass="42656">MATPTEIAYNRAQLIESLEFTFLMDEVGKHLSEAICGFGIILNLLLIYVICLRTPVHMKSYAVLLFNFAIFDLLTCIASLLACQKTIFSGFSLTYIFHGPCKYVAPWLCYFCHCFVCHAMAHSQWILLISFIYRYRILVDTAPSVKTMSMIVTGFYSMSFIVFLFYYLDMGDTEALKQIMYDLHPDNHYEDVTIWGNLTVSGNTTIFTIPSLTAIIYMTVTCVPIYFLIHWCRNKTLSILASSACSMSETTKASHAKLILPIQNFQALSIQATIPCFWLLASAIFTLAEFGVISGPIPENMTFRLMDCIPSSSPLVAFIFIAPYREGLMRLISKTGIYRKSTQNQVSSVVEKTQNLGIQPTTQATVQSNQQRNVRDLA</sequence>
<feature type="transmembrane region" description="Helical" evidence="6">
    <location>
        <begin position="63"/>
        <end position="87"/>
    </location>
</feature>
<feature type="domain" description="G-protein coupled receptors family 1 profile" evidence="7">
    <location>
        <begin position="42"/>
        <end position="143"/>
    </location>
</feature>
<comment type="subcellular location">
    <subcellularLocation>
        <location evidence="1">Membrane</location>
        <topology evidence="1">Multi-pass membrane protein</topology>
    </subcellularLocation>
</comment>
<feature type="transmembrane region" description="Helical" evidence="6">
    <location>
        <begin position="206"/>
        <end position="229"/>
    </location>
</feature>
<dbReference type="OrthoDB" id="5783603at2759"/>
<feature type="transmembrane region" description="Helical" evidence="6">
    <location>
        <begin position="31"/>
        <end position="51"/>
    </location>
</feature>
<dbReference type="Proteomes" id="UP000230233">
    <property type="component" value="Chromosome II"/>
</dbReference>
<comment type="caution">
    <text evidence="8">The sequence shown here is derived from an EMBL/GenBank/DDBJ whole genome shotgun (WGS) entry which is preliminary data.</text>
</comment>
<dbReference type="InterPro" id="IPR019421">
    <property type="entry name" value="7TM_GPCR_serpentine_rcpt_Srd"/>
</dbReference>
<dbReference type="Gene3D" id="1.20.1070.10">
    <property type="entry name" value="Rhodopsin 7-helix transmembrane proteins"/>
    <property type="match status" value="1"/>
</dbReference>